<dbReference type="EMBL" id="JAFBMS010000008">
    <property type="protein sequence ID" value="KAG9349982.1"/>
    <property type="molecule type" value="Genomic_DNA"/>
</dbReference>
<evidence type="ECO:0000313" key="5">
    <source>
        <dbReference type="Proteomes" id="UP000824540"/>
    </source>
</evidence>
<dbReference type="Pfam" id="PF00194">
    <property type="entry name" value="Carb_anhydrase"/>
    <property type="match status" value="1"/>
</dbReference>
<sequence>MMALLAALTIFSAVLMPIADSADADVHDTIWISRPYGVCNGTRQSPINIETAKVQGDANLTAFSFTGFDNNSTMKKITNTGKTVKVDFADGLMSVSGGGLPNTFNSFQFHLHWGNGSSSPGSEHTVDNKRYPMELCSSSSPCCPFFTWDRGMKV</sequence>
<reference evidence="4" key="1">
    <citation type="thesis" date="2021" institute="BYU ScholarsArchive" country="Provo, UT, USA">
        <title>Applications of and Algorithms for Genome Assembly and Genomic Analyses with an Emphasis on Marine Teleosts.</title>
        <authorList>
            <person name="Pickett B.D."/>
        </authorList>
    </citation>
    <scope>NUCLEOTIDE SEQUENCE</scope>
    <source>
        <strain evidence="4">HI-2016</strain>
    </source>
</reference>
<proteinExistence type="inferred from homology"/>
<dbReference type="InterPro" id="IPR001148">
    <property type="entry name" value="CA_dom"/>
</dbReference>
<feature type="signal peptide" evidence="2">
    <location>
        <begin position="1"/>
        <end position="24"/>
    </location>
</feature>
<comment type="caution">
    <text evidence="4">The sequence shown here is derived from an EMBL/GenBank/DDBJ whole genome shotgun (WGS) entry which is preliminary data.</text>
</comment>
<organism evidence="4 5">
    <name type="scientific">Albula glossodonta</name>
    <name type="common">roundjaw bonefish</name>
    <dbReference type="NCBI Taxonomy" id="121402"/>
    <lineage>
        <taxon>Eukaryota</taxon>
        <taxon>Metazoa</taxon>
        <taxon>Chordata</taxon>
        <taxon>Craniata</taxon>
        <taxon>Vertebrata</taxon>
        <taxon>Euteleostomi</taxon>
        <taxon>Actinopterygii</taxon>
        <taxon>Neopterygii</taxon>
        <taxon>Teleostei</taxon>
        <taxon>Albuliformes</taxon>
        <taxon>Albulidae</taxon>
        <taxon>Albula</taxon>
    </lineage>
</organism>
<dbReference type="GO" id="GO:0005886">
    <property type="term" value="C:plasma membrane"/>
    <property type="evidence" value="ECO:0007669"/>
    <property type="project" value="TreeGrafter"/>
</dbReference>
<dbReference type="PROSITE" id="PS51144">
    <property type="entry name" value="ALPHA_CA_2"/>
    <property type="match status" value="1"/>
</dbReference>
<dbReference type="Proteomes" id="UP000824540">
    <property type="component" value="Unassembled WGS sequence"/>
</dbReference>
<dbReference type="AlphaFoldDB" id="A0A8T2PJZ7"/>
<gene>
    <name evidence="4" type="ORF">JZ751_026335</name>
</gene>
<dbReference type="GO" id="GO:0004089">
    <property type="term" value="F:carbonate dehydratase activity"/>
    <property type="evidence" value="ECO:0007669"/>
    <property type="project" value="InterPro"/>
</dbReference>
<evidence type="ECO:0000256" key="2">
    <source>
        <dbReference type="SAM" id="SignalP"/>
    </source>
</evidence>
<dbReference type="PANTHER" id="PTHR18952">
    <property type="entry name" value="CARBONIC ANHYDRASE"/>
    <property type="match status" value="1"/>
</dbReference>
<feature type="chain" id="PRO_5035910888" description="Alpha-carbonic anhydrase domain-containing protein" evidence="2">
    <location>
        <begin position="25"/>
        <end position="154"/>
    </location>
</feature>
<evidence type="ECO:0000259" key="3">
    <source>
        <dbReference type="PROSITE" id="PS51144"/>
    </source>
</evidence>
<dbReference type="OrthoDB" id="429145at2759"/>
<dbReference type="PANTHER" id="PTHR18952:SF200">
    <property type="entry name" value="CARBONIC ANHYDRASE"/>
    <property type="match status" value="1"/>
</dbReference>
<protein>
    <recommendedName>
        <fullName evidence="3">Alpha-carbonic anhydrase domain-containing protein</fullName>
    </recommendedName>
</protein>
<dbReference type="SMART" id="SM01057">
    <property type="entry name" value="Carb_anhydrase"/>
    <property type="match status" value="1"/>
</dbReference>
<evidence type="ECO:0000313" key="4">
    <source>
        <dbReference type="EMBL" id="KAG9349982.1"/>
    </source>
</evidence>
<accession>A0A8T2PJZ7</accession>
<comment type="similarity">
    <text evidence="1">Belongs to the alpha-carbonic anhydrase family.</text>
</comment>
<evidence type="ECO:0000256" key="1">
    <source>
        <dbReference type="ARBA" id="ARBA00010718"/>
    </source>
</evidence>
<dbReference type="GO" id="GO:0008270">
    <property type="term" value="F:zinc ion binding"/>
    <property type="evidence" value="ECO:0007669"/>
    <property type="project" value="InterPro"/>
</dbReference>
<feature type="domain" description="Alpha-carbonic anhydrase" evidence="3">
    <location>
        <begin position="22"/>
        <end position="154"/>
    </location>
</feature>
<keyword evidence="2" id="KW-0732">Signal</keyword>
<dbReference type="InterPro" id="IPR023561">
    <property type="entry name" value="Carbonic_anhydrase_a-class"/>
</dbReference>
<keyword evidence="5" id="KW-1185">Reference proteome</keyword>
<dbReference type="Gene3D" id="3.10.200.10">
    <property type="entry name" value="Alpha carbonic anhydrase"/>
    <property type="match status" value="1"/>
</dbReference>
<name>A0A8T2PJZ7_9TELE</name>
<dbReference type="InterPro" id="IPR036398">
    <property type="entry name" value="CA_dom_sf"/>
</dbReference>
<dbReference type="SUPFAM" id="SSF51069">
    <property type="entry name" value="Carbonic anhydrase"/>
    <property type="match status" value="1"/>
</dbReference>